<evidence type="ECO:0000259" key="10">
    <source>
        <dbReference type="Pfam" id="PF03033"/>
    </source>
</evidence>
<keyword evidence="7" id="KW-0472">Membrane</keyword>
<dbReference type="AlphaFoldDB" id="A0A6J7I6Y7"/>
<name>A0A6J7I6Y7_9ZZZZ</name>
<dbReference type="GO" id="GO:0008360">
    <property type="term" value="P:regulation of cell shape"/>
    <property type="evidence" value="ECO:0007669"/>
    <property type="project" value="UniProtKB-KW"/>
</dbReference>
<dbReference type="EMBL" id="CAFBMX010000004">
    <property type="protein sequence ID" value="CAB4926615.1"/>
    <property type="molecule type" value="Genomic_DNA"/>
</dbReference>
<dbReference type="HAMAP" id="MF_00033">
    <property type="entry name" value="MurG"/>
    <property type="match status" value="1"/>
</dbReference>
<keyword evidence="3" id="KW-0328">Glycosyltransferase</keyword>
<dbReference type="GO" id="GO:0009252">
    <property type="term" value="P:peptidoglycan biosynthetic process"/>
    <property type="evidence" value="ECO:0007669"/>
    <property type="project" value="UniProtKB-KW"/>
</dbReference>
<dbReference type="GO" id="GO:0051301">
    <property type="term" value="P:cell division"/>
    <property type="evidence" value="ECO:0007669"/>
    <property type="project" value="UniProtKB-KW"/>
</dbReference>
<evidence type="ECO:0000256" key="4">
    <source>
        <dbReference type="ARBA" id="ARBA00022679"/>
    </source>
</evidence>
<evidence type="ECO:0000259" key="11">
    <source>
        <dbReference type="Pfam" id="PF04101"/>
    </source>
</evidence>
<feature type="domain" description="Glycosyl transferase family 28 C-terminal" evidence="11">
    <location>
        <begin position="170"/>
        <end position="331"/>
    </location>
</feature>
<evidence type="ECO:0000256" key="6">
    <source>
        <dbReference type="ARBA" id="ARBA00022984"/>
    </source>
</evidence>
<feature type="domain" description="Glycosyltransferase family 28 N-terminal" evidence="10">
    <location>
        <begin position="2"/>
        <end position="127"/>
    </location>
</feature>
<dbReference type="GO" id="GO:0071555">
    <property type="term" value="P:cell wall organization"/>
    <property type="evidence" value="ECO:0007669"/>
    <property type="project" value="UniProtKB-KW"/>
</dbReference>
<keyword evidence="5" id="KW-0133">Cell shape</keyword>
<keyword evidence="6" id="KW-0573">Peptidoglycan synthesis</keyword>
<protein>
    <submittedName>
        <fullName evidence="12">Unannotated protein</fullName>
    </submittedName>
</protein>
<sequence length="344" mass="35887">MVPALAVADALRAELPAARVVFIGGERAERELVPAAGYELRTLEVEGLSRTHPLRAARAVWRSVRAIGVARRILDELGPVAVMGGGGYVAGPVGLAASRRGTPLVLTEADSHLGLSNRLLARRARRVCLAFPLEGRDGDRYRVTGRPVPPPATDRHAARVRFGLRDDDTVVLIFGGSLGARSINEAAVAAFGSGDPRFRVLHAAGERDVAALCARLAEPPPGHYDLRGFIGDFGDALLAADLVVARSGGSVFEIAAHGRPAILVPYPHAAGDHQTGNARWMEAAGAAVVVADADLDAARLTAEVRGLLGDRARLDAMARASLGLARPDAAQVIAAELLAAVGQA</sequence>
<evidence type="ECO:0000256" key="3">
    <source>
        <dbReference type="ARBA" id="ARBA00022676"/>
    </source>
</evidence>
<evidence type="ECO:0000256" key="1">
    <source>
        <dbReference type="ARBA" id="ARBA00022475"/>
    </source>
</evidence>
<keyword evidence="8" id="KW-0131">Cell cycle</keyword>
<dbReference type="GO" id="GO:0005975">
    <property type="term" value="P:carbohydrate metabolic process"/>
    <property type="evidence" value="ECO:0007669"/>
    <property type="project" value="InterPro"/>
</dbReference>
<keyword evidence="2" id="KW-0132">Cell division</keyword>
<dbReference type="Pfam" id="PF03033">
    <property type="entry name" value="Glyco_transf_28"/>
    <property type="match status" value="1"/>
</dbReference>
<dbReference type="InterPro" id="IPR007235">
    <property type="entry name" value="Glyco_trans_28_C"/>
</dbReference>
<dbReference type="InterPro" id="IPR006009">
    <property type="entry name" value="GlcNAc_MurG"/>
</dbReference>
<dbReference type="Pfam" id="PF04101">
    <property type="entry name" value="Glyco_tran_28_C"/>
    <property type="match status" value="1"/>
</dbReference>
<dbReference type="InterPro" id="IPR004276">
    <property type="entry name" value="GlycoTrans_28_N"/>
</dbReference>
<dbReference type="PANTHER" id="PTHR21015:SF22">
    <property type="entry name" value="GLYCOSYLTRANSFERASE"/>
    <property type="match status" value="1"/>
</dbReference>
<evidence type="ECO:0000256" key="9">
    <source>
        <dbReference type="ARBA" id="ARBA00023316"/>
    </source>
</evidence>
<gene>
    <name evidence="12" type="ORF">UFOPK3674_00888</name>
</gene>
<reference evidence="12" key="1">
    <citation type="submission" date="2020-05" db="EMBL/GenBank/DDBJ databases">
        <authorList>
            <person name="Chiriac C."/>
            <person name="Salcher M."/>
            <person name="Ghai R."/>
            <person name="Kavagutti S V."/>
        </authorList>
    </citation>
    <scope>NUCLEOTIDE SEQUENCE</scope>
</reference>
<dbReference type="SUPFAM" id="SSF53756">
    <property type="entry name" value="UDP-Glycosyltransferase/glycogen phosphorylase"/>
    <property type="match status" value="1"/>
</dbReference>
<evidence type="ECO:0000256" key="7">
    <source>
        <dbReference type="ARBA" id="ARBA00023136"/>
    </source>
</evidence>
<dbReference type="GO" id="GO:0050511">
    <property type="term" value="F:undecaprenyldiphospho-muramoylpentapeptide beta-N-acetylglucosaminyltransferase activity"/>
    <property type="evidence" value="ECO:0007669"/>
    <property type="project" value="InterPro"/>
</dbReference>
<evidence type="ECO:0000256" key="5">
    <source>
        <dbReference type="ARBA" id="ARBA00022960"/>
    </source>
</evidence>
<evidence type="ECO:0000313" key="12">
    <source>
        <dbReference type="EMBL" id="CAB4926615.1"/>
    </source>
</evidence>
<organism evidence="12">
    <name type="scientific">freshwater metagenome</name>
    <dbReference type="NCBI Taxonomy" id="449393"/>
    <lineage>
        <taxon>unclassified sequences</taxon>
        <taxon>metagenomes</taxon>
        <taxon>ecological metagenomes</taxon>
    </lineage>
</organism>
<keyword evidence="4" id="KW-0808">Transferase</keyword>
<keyword evidence="9" id="KW-0961">Cell wall biogenesis/degradation</keyword>
<dbReference type="CDD" id="cd03785">
    <property type="entry name" value="GT28_MurG"/>
    <property type="match status" value="1"/>
</dbReference>
<accession>A0A6J7I6Y7</accession>
<keyword evidence="1" id="KW-1003">Cell membrane</keyword>
<dbReference type="Gene3D" id="3.40.50.2000">
    <property type="entry name" value="Glycogen Phosphorylase B"/>
    <property type="match status" value="2"/>
</dbReference>
<dbReference type="PANTHER" id="PTHR21015">
    <property type="entry name" value="UDP-N-ACETYLGLUCOSAMINE--N-ACETYLMURAMYL-(PENTAPEPTIDE) PYROPHOSPHORYL-UNDECAPRENOL N-ACETYLGLUCOSAMINE TRANSFERASE 1"/>
    <property type="match status" value="1"/>
</dbReference>
<proteinExistence type="inferred from homology"/>
<evidence type="ECO:0000256" key="2">
    <source>
        <dbReference type="ARBA" id="ARBA00022618"/>
    </source>
</evidence>
<evidence type="ECO:0000256" key="8">
    <source>
        <dbReference type="ARBA" id="ARBA00023306"/>
    </source>
</evidence>